<protein>
    <recommendedName>
        <fullName evidence="4">Transmembrane protein</fullName>
    </recommendedName>
</protein>
<dbReference type="AlphaFoldDB" id="A0A165IIB0"/>
<evidence type="ECO:0000256" key="1">
    <source>
        <dbReference type="SAM" id="Phobius"/>
    </source>
</evidence>
<dbReference type="EMBL" id="KV425990">
    <property type="protein sequence ID" value="KZV93438.1"/>
    <property type="molecule type" value="Genomic_DNA"/>
</dbReference>
<sequence>MFASNCCSDMGDITLTIGAMEIGVAVATFLTGMVVVQTWNYFRDFEDDALATKILVGSVCFGDHQALESIVWSMQWSLTFVWLTTFAIRVRTPQPFPHEDLTKSHLQTWFSIFRIYRLCGMWIVSLACWILSLAACALAISCNVLVWLNPVFTTAATPLFRGQIIGLFCTSAAADMVIAAIMCRKMNEMRSGSGLLTSIGSVTEVVIYQTMENSLCFVLAKLLSNSLLASLNGRKKHRQQEFDVSLNWDKSLSA</sequence>
<dbReference type="Proteomes" id="UP000077266">
    <property type="component" value="Unassembled WGS sequence"/>
</dbReference>
<evidence type="ECO:0008006" key="4">
    <source>
        <dbReference type="Google" id="ProtNLM"/>
    </source>
</evidence>
<evidence type="ECO:0000313" key="3">
    <source>
        <dbReference type="Proteomes" id="UP000077266"/>
    </source>
</evidence>
<evidence type="ECO:0000313" key="2">
    <source>
        <dbReference type="EMBL" id="KZV93438.1"/>
    </source>
</evidence>
<keyword evidence="3" id="KW-1185">Reference proteome</keyword>
<organism evidence="2 3">
    <name type="scientific">Exidia glandulosa HHB12029</name>
    <dbReference type="NCBI Taxonomy" id="1314781"/>
    <lineage>
        <taxon>Eukaryota</taxon>
        <taxon>Fungi</taxon>
        <taxon>Dikarya</taxon>
        <taxon>Basidiomycota</taxon>
        <taxon>Agaricomycotina</taxon>
        <taxon>Agaricomycetes</taxon>
        <taxon>Auriculariales</taxon>
        <taxon>Exidiaceae</taxon>
        <taxon>Exidia</taxon>
    </lineage>
</organism>
<keyword evidence="1" id="KW-0812">Transmembrane</keyword>
<feature type="transmembrane region" description="Helical" evidence="1">
    <location>
        <begin position="13"/>
        <end position="36"/>
    </location>
</feature>
<dbReference type="InParanoid" id="A0A165IIB0"/>
<proteinExistence type="predicted"/>
<feature type="transmembrane region" description="Helical" evidence="1">
    <location>
        <begin position="160"/>
        <end position="183"/>
    </location>
</feature>
<name>A0A165IIB0_EXIGL</name>
<gene>
    <name evidence="2" type="ORF">EXIGLDRAFT_691636</name>
</gene>
<reference evidence="2 3" key="1">
    <citation type="journal article" date="2016" name="Mol. Biol. Evol.">
        <title>Comparative Genomics of Early-Diverging Mushroom-Forming Fungi Provides Insights into the Origins of Lignocellulose Decay Capabilities.</title>
        <authorList>
            <person name="Nagy L.G."/>
            <person name="Riley R."/>
            <person name="Tritt A."/>
            <person name="Adam C."/>
            <person name="Daum C."/>
            <person name="Floudas D."/>
            <person name="Sun H."/>
            <person name="Yadav J.S."/>
            <person name="Pangilinan J."/>
            <person name="Larsson K.H."/>
            <person name="Matsuura K."/>
            <person name="Barry K."/>
            <person name="Labutti K."/>
            <person name="Kuo R."/>
            <person name="Ohm R.A."/>
            <person name="Bhattacharya S.S."/>
            <person name="Shirouzu T."/>
            <person name="Yoshinaga Y."/>
            <person name="Martin F.M."/>
            <person name="Grigoriev I.V."/>
            <person name="Hibbett D.S."/>
        </authorList>
    </citation>
    <scope>NUCLEOTIDE SEQUENCE [LARGE SCALE GENOMIC DNA]</scope>
    <source>
        <strain evidence="2 3">HHB12029</strain>
    </source>
</reference>
<keyword evidence="1" id="KW-0472">Membrane</keyword>
<keyword evidence="1" id="KW-1133">Transmembrane helix</keyword>
<feature type="transmembrane region" description="Helical" evidence="1">
    <location>
        <begin position="122"/>
        <end position="148"/>
    </location>
</feature>
<dbReference type="OrthoDB" id="2535105at2759"/>
<accession>A0A165IIB0</accession>